<sequence>MNDFFTFLIIISLLGFIILEIINLYHKVTHNRSFYTKKSTNFILATVLIFCVAMFGFLSTDPTPSMSTQPVKKIYKTETVGKGQLTSAKLQAYQLAKVSSKVTSQSDSVVKLAHQATSQKEVYATSVSAQKAQQNSKSLAAQKASESQAKARTKQAVQAKKAVATKASHTSSKRDLDTGSKQMIIGNVNSHIYHVPGQAGYHMNAQNAVYFKTESQAQASGYRKAKR</sequence>
<protein>
    <recommendedName>
        <fullName evidence="5">DNA-entry nuclease</fullName>
    </recommendedName>
</protein>
<dbReference type="EMBL" id="JQBR01000002">
    <property type="protein sequence ID" value="KRN67366.1"/>
    <property type="molecule type" value="Genomic_DNA"/>
</dbReference>
<dbReference type="STRING" id="319652.IV80_GL000906"/>
<feature type="transmembrane region" description="Helical" evidence="2">
    <location>
        <begin position="40"/>
        <end position="58"/>
    </location>
</feature>
<gene>
    <name evidence="3" type="ORF">IV80_GL000906</name>
</gene>
<keyword evidence="2" id="KW-1133">Transmembrane helix</keyword>
<dbReference type="PATRIC" id="fig|319652.3.peg.913"/>
<dbReference type="Gene3D" id="3.40.10.10">
    <property type="entry name" value="DNA Methylphosphotriester Repair Domain"/>
    <property type="match status" value="1"/>
</dbReference>
<accession>A0A0R2IUY8</accession>
<proteinExistence type="predicted"/>
<feature type="transmembrane region" description="Helical" evidence="2">
    <location>
        <begin position="6"/>
        <end position="28"/>
    </location>
</feature>
<feature type="region of interest" description="Disordered" evidence="1">
    <location>
        <begin position="138"/>
        <end position="179"/>
    </location>
</feature>
<evidence type="ECO:0000313" key="4">
    <source>
        <dbReference type="Proteomes" id="UP000051568"/>
    </source>
</evidence>
<evidence type="ECO:0000256" key="1">
    <source>
        <dbReference type="SAM" id="MobiDB-lite"/>
    </source>
</evidence>
<organism evidence="3 4">
    <name type="scientific">Pediococcus cellicola</name>
    <dbReference type="NCBI Taxonomy" id="319652"/>
    <lineage>
        <taxon>Bacteria</taxon>
        <taxon>Bacillati</taxon>
        <taxon>Bacillota</taxon>
        <taxon>Bacilli</taxon>
        <taxon>Lactobacillales</taxon>
        <taxon>Lactobacillaceae</taxon>
        <taxon>Pediococcus</taxon>
    </lineage>
</organism>
<reference evidence="3 4" key="1">
    <citation type="journal article" date="2015" name="Genome Announc.">
        <title>Expanding the biotechnology potential of lactobacilli through comparative genomics of 213 strains and associated genera.</title>
        <authorList>
            <person name="Sun Z."/>
            <person name="Harris H.M."/>
            <person name="McCann A."/>
            <person name="Guo C."/>
            <person name="Argimon S."/>
            <person name="Zhang W."/>
            <person name="Yang X."/>
            <person name="Jeffery I.B."/>
            <person name="Cooney J.C."/>
            <person name="Kagawa T.F."/>
            <person name="Liu W."/>
            <person name="Song Y."/>
            <person name="Salvetti E."/>
            <person name="Wrobel A."/>
            <person name="Rasinkangas P."/>
            <person name="Parkhill J."/>
            <person name="Rea M.C."/>
            <person name="O'Sullivan O."/>
            <person name="Ritari J."/>
            <person name="Douillard F.P."/>
            <person name="Paul Ross R."/>
            <person name="Yang R."/>
            <person name="Briner A.E."/>
            <person name="Felis G.E."/>
            <person name="de Vos W.M."/>
            <person name="Barrangou R."/>
            <person name="Klaenhammer T.R."/>
            <person name="Caufield P.W."/>
            <person name="Cui Y."/>
            <person name="Zhang H."/>
            <person name="O'Toole P.W."/>
        </authorList>
    </citation>
    <scope>NUCLEOTIDE SEQUENCE [LARGE SCALE GENOMIC DNA]</scope>
    <source>
        <strain evidence="3 4">DSM 17757</strain>
    </source>
</reference>
<keyword evidence="2" id="KW-0472">Membrane</keyword>
<dbReference type="InterPro" id="IPR035451">
    <property type="entry name" value="Ada-like_dom_sf"/>
</dbReference>
<feature type="compositionally biased region" description="Low complexity" evidence="1">
    <location>
        <begin position="138"/>
        <end position="167"/>
    </location>
</feature>
<evidence type="ECO:0000313" key="3">
    <source>
        <dbReference type="EMBL" id="KRN67366.1"/>
    </source>
</evidence>
<comment type="caution">
    <text evidence="3">The sequence shown here is derived from an EMBL/GenBank/DDBJ whole genome shotgun (WGS) entry which is preliminary data.</text>
</comment>
<evidence type="ECO:0000256" key="2">
    <source>
        <dbReference type="SAM" id="Phobius"/>
    </source>
</evidence>
<evidence type="ECO:0008006" key="5">
    <source>
        <dbReference type="Google" id="ProtNLM"/>
    </source>
</evidence>
<dbReference type="AlphaFoldDB" id="A0A0R2IUY8"/>
<keyword evidence="2" id="KW-0812">Transmembrane</keyword>
<dbReference type="SUPFAM" id="SSF57884">
    <property type="entry name" value="Ada DNA repair protein, N-terminal domain (N-Ada 10)"/>
    <property type="match status" value="1"/>
</dbReference>
<name>A0A0R2IUY8_9LACO</name>
<keyword evidence="4" id="KW-1185">Reference proteome</keyword>
<dbReference type="OrthoDB" id="2292214at2"/>
<dbReference type="Proteomes" id="UP000051568">
    <property type="component" value="Unassembled WGS sequence"/>
</dbReference>
<dbReference type="RefSeq" id="WP_057749329.1">
    <property type="nucleotide sequence ID" value="NZ_BJVH01000013.1"/>
</dbReference>